<dbReference type="EMBL" id="CYZX01000021">
    <property type="protein sequence ID" value="CUO98307.1"/>
    <property type="molecule type" value="Genomic_DNA"/>
</dbReference>
<evidence type="ECO:0000313" key="2">
    <source>
        <dbReference type="Proteomes" id="UP000095594"/>
    </source>
</evidence>
<proteinExistence type="predicted"/>
<sequence length="90" mass="10861">MNTSEKRIYDDVIRRLRSYSGNDMWECILEEQDGEYNIALPITMDILELIINYEKGKKEIDERVIEFYCGCYEVLYDLDDSINWNNYLDE</sequence>
<protein>
    <submittedName>
        <fullName evidence="1">Uncharacterized protein</fullName>
    </submittedName>
</protein>
<dbReference type="AlphaFoldDB" id="A0A174JKC4"/>
<dbReference type="RefSeq" id="WP_055267474.1">
    <property type="nucleotide sequence ID" value="NZ_CABIXQ010000021.1"/>
</dbReference>
<organism evidence="1 2">
    <name type="scientific">Clostridium disporicum</name>
    <dbReference type="NCBI Taxonomy" id="84024"/>
    <lineage>
        <taxon>Bacteria</taxon>
        <taxon>Bacillati</taxon>
        <taxon>Bacillota</taxon>
        <taxon>Clostridia</taxon>
        <taxon>Eubacteriales</taxon>
        <taxon>Clostridiaceae</taxon>
        <taxon>Clostridium</taxon>
    </lineage>
</organism>
<reference evidence="1 2" key="1">
    <citation type="submission" date="2015-09" db="EMBL/GenBank/DDBJ databases">
        <authorList>
            <consortium name="Pathogen Informatics"/>
        </authorList>
    </citation>
    <scope>NUCLEOTIDE SEQUENCE [LARGE SCALE GENOMIC DNA]</scope>
    <source>
        <strain evidence="1 2">2789STDY5834856</strain>
    </source>
</reference>
<name>A0A174JKC4_9CLOT</name>
<dbReference type="Proteomes" id="UP000095594">
    <property type="component" value="Unassembled WGS sequence"/>
</dbReference>
<gene>
    <name evidence="1" type="ORF">ERS852471_02749</name>
</gene>
<accession>A0A174JKC4</accession>
<evidence type="ECO:0000313" key="1">
    <source>
        <dbReference type="EMBL" id="CUO98307.1"/>
    </source>
</evidence>